<reference evidence="11" key="1">
    <citation type="journal article" date="2010" name="Genome Biol.">
        <title>Genome sequence of the necrotrophic plant pathogen Pythium ultimum reveals original pathogenicity mechanisms and effector repertoire.</title>
        <authorList>
            <person name="Levesque C.A."/>
            <person name="Brouwer H."/>
            <person name="Cano L."/>
            <person name="Hamilton J.P."/>
            <person name="Holt C."/>
            <person name="Huitema E."/>
            <person name="Raffaele S."/>
            <person name="Robideau G.P."/>
            <person name="Thines M."/>
            <person name="Win J."/>
            <person name="Zerillo M.M."/>
            <person name="Beakes G.W."/>
            <person name="Boore J.L."/>
            <person name="Busam D."/>
            <person name="Dumas B."/>
            <person name="Ferriera S."/>
            <person name="Fuerstenberg S.I."/>
            <person name="Gachon C.M."/>
            <person name="Gaulin E."/>
            <person name="Govers F."/>
            <person name="Grenville-Briggs L."/>
            <person name="Horner N."/>
            <person name="Hostetler J."/>
            <person name="Jiang R.H."/>
            <person name="Johnson J."/>
            <person name="Krajaejun T."/>
            <person name="Lin H."/>
            <person name="Meijer H.J."/>
            <person name="Moore B."/>
            <person name="Morris P."/>
            <person name="Phuntmart V."/>
            <person name="Puiu D."/>
            <person name="Shetty J."/>
            <person name="Stajich J.E."/>
            <person name="Tripathy S."/>
            <person name="Wawra S."/>
            <person name="van West P."/>
            <person name="Whitty B.R."/>
            <person name="Coutinho P.M."/>
            <person name="Henrissat B."/>
            <person name="Martin F."/>
            <person name="Thomas P.D."/>
            <person name="Tyler B.M."/>
            <person name="De Vries R.P."/>
            <person name="Kamoun S."/>
            <person name="Yandell M."/>
            <person name="Tisserat N."/>
            <person name="Buell C.R."/>
        </authorList>
    </citation>
    <scope>NUCLEOTIDE SEQUENCE</scope>
    <source>
        <strain evidence="11">DAOM:BR144</strain>
    </source>
</reference>
<dbReference type="OMA" id="VHRESEM"/>
<evidence type="ECO:0000256" key="7">
    <source>
        <dbReference type="RuleBase" id="RU361153"/>
    </source>
</evidence>
<feature type="chain" id="PRO_5013175405" description="Glycoside hydrolase family 5 domain-containing protein" evidence="8">
    <location>
        <begin position="16"/>
        <end position="502"/>
    </location>
</feature>
<comment type="similarity">
    <text evidence="1 7">Belongs to the glycosyl hydrolase 5 (cellulase A) family.</text>
</comment>
<reference evidence="10" key="3">
    <citation type="submission" date="2015-02" db="UniProtKB">
        <authorList>
            <consortium name="EnsemblProtists"/>
        </authorList>
    </citation>
    <scope>IDENTIFICATION</scope>
    <source>
        <strain evidence="10">DAOM BR144</strain>
    </source>
</reference>
<dbReference type="GO" id="GO:0030245">
    <property type="term" value="P:cellulose catabolic process"/>
    <property type="evidence" value="ECO:0007669"/>
    <property type="project" value="UniProtKB-KW"/>
</dbReference>
<dbReference type="Gene3D" id="3.20.20.80">
    <property type="entry name" value="Glycosidases"/>
    <property type="match status" value="1"/>
</dbReference>
<feature type="signal peptide" evidence="8">
    <location>
        <begin position="1"/>
        <end position="15"/>
    </location>
</feature>
<evidence type="ECO:0000256" key="3">
    <source>
        <dbReference type="ARBA" id="ARBA00023001"/>
    </source>
</evidence>
<dbReference type="PANTHER" id="PTHR35923:SF2">
    <property type="entry name" value="ENDOGLUCANASE"/>
    <property type="match status" value="1"/>
</dbReference>
<dbReference type="AlphaFoldDB" id="K3X879"/>
<evidence type="ECO:0000313" key="10">
    <source>
        <dbReference type="EnsemblProtists" id="PYU1_T013428"/>
    </source>
</evidence>
<evidence type="ECO:0000256" key="5">
    <source>
        <dbReference type="ARBA" id="ARBA00023295"/>
    </source>
</evidence>
<dbReference type="GO" id="GO:0004553">
    <property type="term" value="F:hydrolase activity, hydrolyzing O-glycosyl compounds"/>
    <property type="evidence" value="ECO:0007669"/>
    <property type="project" value="InterPro"/>
</dbReference>
<keyword evidence="4" id="KW-0119">Carbohydrate metabolism</keyword>
<dbReference type="EMBL" id="GL376609">
    <property type="status" value="NOT_ANNOTATED_CDS"/>
    <property type="molecule type" value="Genomic_DNA"/>
</dbReference>
<dbReference type="STRING" id="431595.K3X879"/>
<dbReference type="eggNOG" id="ENOG502QUB5">
    <property type="taxonomic scope" value="Eukaryota"/>
</dbReference>
<keyword evidence="6" id="KW-0624">Polysaccharide degradation</keyword>
<evidence type="ECO:0000256" key="1">
    <source>
        <dbReference type="ARBA" id="ARBA00005641"/>
    </source>
</evidence>
<evidence type="ECO:0000256" key="6">
    <source>
        <dbReference type="ARBA" id="ARBA00023326"/>
    </source>
</evidence>
<protein>
    <recommendedName>
        <fullName evidence="9">Glycoside hydrolase family 5 domain-containing protein</fullName>
    </recommendedName>
</protein>
<dbReference type="InterPro" id="IPR017853">
    <property type="entry name" value="GH"/>
</dbReference>
<keyword evidence="2 7" id="KW-0378">Hydrolase</keyword>
<dbReference type="PANTHER" id="PTHR35923">
    <property type="entry name" value="MAJOR EXTRACELLULAR ENDOGLUCANASE"/>
    <property type="match status" value="1"/>
</dbReference>
<dbReference type="HOGENOM" id="CLU_022692_0_0_1"/>
<organism evidence="10 11">
    <name type="scientific">Globisporangium ultimum (strain ATCC 200006 / CBS 805.95 / DAOM BR144)</name>
    <name type="common">Pythium ultimum</name>
    <dbReference type="NCBI Taxonomy" id="431595"/>
    <lineage>
        <taxon>Eukaryota</taxon>
        <taxon>Sar</taxon>
        <taxon>Stramenopiles</taxon>
        <taxon>Oomycota</taxon>
        <taxon>Peronosporomycetes</taxon>
        <taxon>Pythiales</taxon>
        <taxon>Pythiaceae</taxon>
        <taxon>Globisporangium</taxon>
    </lineage>
</organism>
<feature type="domain" description="Glycoside hydrolase family 5" evidence="9">
    <location>
        <begin position="132"/>
        <end position="445"/>
    </location>
</feature>
<evidence type="ECO:0000256" key="8">
    <source>
        <dbReference type="SAM" id="SignalP"/>
    </source>
</evidence>
<evidence type="ECO:0000313" key="11">
    <source>
        <dbReference type="Proteomes" id="UP000019132"/>
    </source>
</evidence>
<sequence length="502" mass="56425">MLALATLAIYICARARHDAVFARVQKYNNFRYHRKSIRGGDLDGDGIDDYIDSSGRIGNPDKYPATECKMPNYQSKNGKIVAVSSNGTEVSINIKGVNWFGMETDQAIPFGLWDNDTAGTTAPNAISLTESYRYEQYHVAEFLSINKFNAVRLPLMVHHILSNTVPNKGMINSYSNQAVSIKNYMALLKSIVKVLQFRRIGVLISMHTLTDDDSGGLWYNDDVSEEDFLKAIDSLTSNLCDDEYWNVMGLDIKNEPFKATWGTGKANDFRVGVKTITEHMLAGCPKWLGFVEGLNYRAHDVVIDGKKFTYNDWYGGGLQDAKEYPIELNTEHKIVWAPHYYTSAVFVQPYFYGGGTTDPASRVLKGFVELSDEALKNRVAATMKDMFGYLVDENPQYAVILGEFGGIYAKDEHPKKTIQRTVDYNIEVMLEQGYAGGFLWSLNPESKYQYVSGDKGSPAAMYEEGLVELDWLTANTEYLNAMKPLDELPDLRKFPCFPATKA</sequence>
<dbReference type="SUPFAM" id="SSF51445">
    <property type="entry name" value="(Trans)glycosidases"/>
    <property type="match status" value="1"/>
</dbReference>
<proteinExistence type="inferred from homology"/>
<accession>K3X879</accession>
<dbReference type="InterPro" id="IPR001547">
    <property type="entry name" value="Glyco_hydro_5"/>
</dbReference>
<evidence type="ECO:0000256" key="2">
    <source>
        <dbReference type="ARBA" id="ARBA00022801"/>
    </source>
</evidence>
<name>K3X879_GLOUD</name>
<dbReference type="Proteomes" id="UP000019132">
    <property type="component" value="Unassembled WGS sequence"/>
</dbReference>
<keyword evidence="5 7" id="KW-0326">Glycosidase</keyword>
<keyword evidence="11" id="KW-1185">Reference proteome</keyword>
<dbReference type="VEuPathDB" id="FungiDB:PYU1_G013399"/>
<keyword evidence="3" id="KW-0136">Cellulose degradation</keyword>
<keyword evidence="8" id="KW-0732">Signal</keyword>
<evidence type="ECO:0000259" key="9">
    <source>
        <dbReference type="Pfam" id="PF00150"/>
    </source>
</evidence>
<dbReference type="Pfam" id="PF00150">
    <property type="entry name" value="Cellulase"/>
    <property type="match status" value="1"/>
</dbReference>
<evidence type="ECO:0000256" key="4">
    <source>
        <dbReference type="ARBA" id="ARBA00023277"/>
    </source>
</evidence>
<dbReference type="InParanoid" id="K3X879"/>
<reference evidence="11" key="2">
    <citation type="submission" date="2010-04" db="EMBL/GenBank/DDBJ databases">
        <authorList>
            <person name="Buell R."/>
            <person name="Hamilton J."/>
            <person name="Hostetler J."/>
        </authorList>
    </citation>
    <scope>NUCLEOTIDE SEQUENCE [LARGE SCALE GENOMIC DNA]</scope>
    <source>
        <strain evidence="11">DAOM:BR144</strain>
    </source>
</reference>
<dbReference type="EnsemblProtists" id="PYU1_T013428">
    <property type="protein sequence ID" value="PYU1_T013428"/>
    <property type="gene ID" value="PYU1_G013399"/>
</dbReference>